<gene>
    <name evidence="2" type="ORF">FM115_00430</name>
</gene>
<name>A0A1R4IC79_9LACT</name>
<dbReference type="RefSeq" id="WP_087056906.1">
    <property type="nucleotide sequence ID" value="NZ_FUKW01000007.1"/>
</dbReference>
<keyword evidence="1" id="KW-0732">Signal</keyword>
<dbReference type="AlphaFoldDB" id="A0A1R4IC79"/>
<protein>
    <submittedName>
        <fullName evidence="2">Uncharacterized protein</fullName>
    </submittedName>
</protein>
<dbReference type="EMBL" id="FUKW01000007">
    <property type="protein sequence ID" value="SJN17400.1"/>
    <property type="molecule type" value="Genomic_DNA"/>
</dbReference>
<accession>A0A1R4IC79</accession>
<proteinExistence type="predicted"/>
<feature type="chain" id="PRO_5012435940" evidence="1">
    <location>
        <begin position="30"/>
        <end position="111"/>
    </location>
</feature>
<evidence type="ECO:0000313" key="2">
    <source>
        <dbReference type="EMBL" id="SJN17400.1"/>
    </source>
</evidence>
<evidence type="ECO:0000313" key="3">
    <source>
        <dbReference type="Proteomes" id="UP000195611"/>
    </source>
</evidence>
<dbReference type="Proteomes" id="UP000195611">
    <property type="component" value="Unassembled WGS sequence"/>
</dbReference>
<evidence type="ECO:0000256" key="1">
    <source>
        <dbReference type="SAM" id="SignalP"/>
    </source>
</evidence>
<sequence>MMKLKTRKLLSALLIASSISVVGMGSVQAATFGTSSSGASSKEVLQIRYDGVAWNYKKSSYKSTSFRYKRNGRTLLSRTAYNGKVTGSVWDDLRWGDKYTTKFSWNRGAKR</sequence>
<feature type="signal peptide" evidence="1">
    <location>
        <begin position="1"/>
        <end position="29"/>
    </location>
</feature>
<organism evidence="2 3">
    <name type="scientific">Marinilactibacillus psychrotolerans 42ea</name>
    <dbReference type="NCBI Taxonomy" id="1255609"/>
    <lineage>
        <taxon>Bacteria</taxon>
        <taxon>Bacillati</taxon>
        <taxon>Bacillota</taxon>
        <taxon>Bacilli</taxon>
        <taxon>Lactobacillales</taxon>
        <taxon>Carnobacteriaceae</taxon>
        <taxon>Marinilactibacillus</taxon>
    </lineage>
</organism>
<reference evidence="2 3" key="1">
    <citation type="submission" date="2017-02" db="EMBL/GenBank/DDBJ databases">
        <authorList>
            <person name="Peterson S.W."/>
        </authorList>
    </citation>
    <scope>NUCLEOTIDE SEQUENCE [LARGE SCALE GENOMIC DNA]</scope>
    <source>
        <strain evidence="2 3">42ea</strain>
    </source>
</reference>